<proteinExistence type="predicted"/>
<name>A0ABV5CYI5_9ACTN</name>
<gene>
    <name evidence="1" type="ORF">AAFH96_28785</name>
</gene>
<reference evidence="1 2" key="1">
    <citation type="submission" date="2024-04" db="EMBL/GenBank/DDBJ databases">
        <title>Polymorphospora sp. isolated from Baiyangdian Lake in Xiong'an New Area.</title>
        <authorList>
            <person name="Zhang X."/>
            <person name="Liu J."/>
        </authorList>
    </citation>
    <scope>NUCLEOTIDE SEQUENCE [LARGE SCALE GENOMIC DNA]</scope>
    <source>
        <strain evidence="1 2">2-325</strain>
    </source>
</reference>
<comment type="caution">
    <text evidence="1">The sequence shown here is derived from an EMBL/GenBank/DDBJ whole genome shotgun (WGS) entry which is preliminary data.</text>
</comment>
<dbReference type="EMBL" id="JBCGDC010000121">
    <property type="protein sequence ID" value="MFB6397070.1"/>
    <property type="molecule type" value="Genomic_DNA"/>
</dbReference>
<dbReference type="Proteomes" id="UP001582793">
    <property type="component" value="Unassembled WGS sequence"/>
</dbReference>
<accession>A0ABV5CYI5</accession>
<protein>
    <submittedName>
        <fullName evidence="1">Uncharacterized protein</fullName>
    </submittedName>
</protein>
<keyword evidence="2" id="KW-1185">Reference proteome</keyword>
<dbReference type="RefSeq" id="WP_375736284.1">
    <property type="nucleotide sequence ID" value="NZ_JBCGDC010000121.1"/>
</dbReference>
<sequence>MSPTTWNSTRKAVGAGKCRALARLARGILTGQQRLHLTIGDFAGWVVGRLGSPPFARRLAEEIASRVPLPFIDDNAVIAARGVQIIGITMCALDGRNLIDCACFQDVVIEEGKARVQELLGAAAQDWVELRLLAYQERSLP</sequence>
<evidence type="ECO:0000313" key="2">
    <source>
        <dbReference type="Proteomes" id="UP001582793"/>
    </source>
</evidence>
<evidence type="ECO:0000313" key="1">
    <source>
        <dbReference type="EMBL" id="MFB6397070.1"/>
    </source>
</evidence>
<organism evidence="1 2">
    <name type="scientific">Polymorphospora lycopeni</name>
    <dbReference type="NCBI Taxonomy" id="3140240"/>
    <lineage>
        <taxon>Bacteria</taxon>
        <taxon>Bacillati</taxon>
        <taxon>Actinomycetota</taxon>
        <taxon>Actinomycetes</taxon>
        <taxon>Micromonosporales</taxon>
        <taxon>Micromonosporaceae</taxon>
        <taxon>Polymorphospora</taxon>
    </lineage>
</organism>